<sequence>MDTADTRSMKTTRLQRVQGFQYVNAEASTTDKSTDTSKPVITLLELEETSKTLGAWNLLELINPLRGRGVKRIGKPWVCRIFKQVDKL</sequence>
<dbReference type="RefSeq" id="WP_193436469.1">
    <property type="nucleotide sequence ID" value="NZ_CP063144.1"/>
</dbReference>
<accession>A0A7M1UTT9</accession>
<keyword evidence="2" id="KW-1185">Reference proteome</keyword>
<reference evidence="1 2" key="1">
    <citation type="submission" date="2020-10" db="EMBL/GenBank/DDBJ databases">
        <title>Complete genome sequence of Thermosphaera aggregans strain 3507.</title>
        <authorList>
            <person name="Zayulina K.S."/>
            <person name="Elcheninov A.G."/>
            <person name="Toshchakov S.V."/>
            <person name="Kublanov I.V."/>
            <person name="Kochetkova T.V."/>
        </authorList>
    </citation>
    <scope>NUCLEOTIDE SEQUENCE [LARGE SCALE GENOMIC DNA]</scope>
    <source>
        <strain evidence="1 2">3507</strain>
    </source>
</reference>
<organism evidence="1 2">
    <name type="scientific">Thermosphaera chiliense</name>
    <dbReference type="NCBI Taxonomy" id="3402707"/>
    <lineage>
        <taxon>Archaea</taxon>
        <taxon>Thermoproteota</taxon>
        <taxon>Thermoprotei</taxon>
        <taxon>Desulfurococcales</taxon>
        <taxon>Desulfurococcaceae</taxon>
        <taxon>Thermosphaera</taxon>
    </lineage>
</organism>
<gene>
    <name evidence="1" type="ORF">IMZ38_01680</name>
</gene>
<dbReference type="AlphaFoldDB" id="A0A7M1UTT9"/>
<dbReference type="GeneID" id="59454088"/>
<evidence type="ECO:0000313" key="1">
    <source>
        <dbReference type="EMBL" id="QOR94672.1"/>
    </source>
</evidence>
<protein>
    <submittedName>
        <fullName evidence="1">Uncharacterized protein</fullName>
    </submittedName>
</protein>
<dbReference type="EMBL" id="CP063144">
    <property type="protein sequence ID" value="QOR94672.1"/>
    <property type="molecule type" value="Genomic_DNA"/>
</dbReference>
<dbReference type="Proteomes" id="UP000593766">
    <property type="component" value="Chromosome"/>
</dbReference>
<name>A0A7M1UTT9_9CREN</name>
<dbReference type="KEGG" id="tcs:IMZ38_01680"/>
<proteinExistence type="predicted"/>
<evidence type="ECO:0000313" key="2">
    <source>
        <dbReference type="Proteomes" id="UP000593766"/>
    </source>
</evidence>